<organism evidence="1 2">
    <name type="scientific">Cohnella herbarum</name>
    <dbReference type="NCBI Taxonomy" id="2728023"/>
    <lineage>
        <taxon>Bacteria</taxon>
        <taxon>Bacillati</taxon>
        <taxon>Bacillota</taxon>
        <taxon>Bacilli</taxon>
        <taxon>Bacillales</taxon>
        <taxon>Paenibacillaceae</taxon>
        <taxon>Cohnella</taxon>
    </lineage>
</organism>
<evidence type="ECO:0000313" key="2">
    <source>
        <dbReference type="Proteomes" id="UP000502248"/>
    </source>
</evidence>
<evidence type="ECO:0008006" key="3">
    <source>
        <dbReference type="Google" id="ProtNLM"/>
    </source>
</evidence>
<dbReference type="InterPro" id="IPR004027">
    <property type="entry name" value="SEC_C_motif"/>
</dbReference>
<gene>
    <name evidence="1" type="ORF">HH215_26120</name>
</gene>
<dbReference type="Gene3D" id="3.10.450.50">
    <property type="match status" value="1"/>
</dbReference>
<reference evidence="1 2" key="1">
    <citation type="submission" date="2020-04" db="EMBL/GenBank/DDBJ databases">
        <title>Genome sequencing of novel species.</title>
        <authorList>
            <person name="Heo J."/>
            <person name="Kim S.-J."/>
            <person name="Kim J.-S."/>
            <person name="Hong S.-B."/>
            <person name="Kwon S.-W."/>
        </authorList>
    </citation>
    <scope>NUCLEOTIDE SEQUENCE [LARGE SCALE GENOMIC DNA]</scope>
    <source>
        <strain evidence="1 2">MFER-1</strain>
    </source>
</reference>
<dbReference type="AlphaFoldDB" id="A0A7Z2VSQ2"/>
<proteinExistence type="predicted"/>
<dbReference type="PANTHER" id="PTHR33747">
    <property type="entry name" value="UPF0225 PROTEIN SCO1677"/>
    <property type="match status" value="1"/>
</dbReference>
<sequence length="197" mass="22711">MAELEEITHFHLNRMQLYERIDGYFASHYFDSDSIDELQGLLKRIRNKPLYIPGKEEFLKHSENHYYEKTPQLLQLRLFILNQLCNNAKLVDELLDDIQLACSMEAPLQEIVNELERRDINFDNMEQVKRFASLVTEVYNHTRLWSNCGHTPAELGALSGGRATRVIPGQRIAPDKVGRNDPCPCGSGKKFKKCCGN</sequence>
<dbReference type="PANTHER" id="PTHR33747:SF1">
    <property type="entry name" value="ADENYLATE CYCLASE-ASSOCIATED CAP C-TERMINAL DOMAIN-CONTAINING PROTEIN"/>
    <property type="match status" value="1"/>
</dbReference>
<accession>A0A7Z2VSQ2</accession>
<dbReference type="EMBL" id="CP051680">
    <property type="protein sequence ID" value="QJD88352.1"/>
    <property type="molecule type" value="Genomic_DNA"/>
</dbReference>
<keyword evidence="2" id="KW-1185">Reference proteome</keyword>
<dbReference type="Proteomes" id="UP000502248">
    <property type="component" value="Chromosome"/>
</dbReference>
<dbReference type="SUPFAM" id="SSF103642">
    <property type="entry name" value="Sec-C motif"/>
    <property type="match status" value="1"/>
</dbReference>
<name>A0A7Z2VSQ2_9BACL</name>
<dbReference type="Pfam" id="PF02810">
    <property type="entry name" value="SEC-C"/>
    <property type="match status" value="1"/>
</dbReference>
<evidence type="ECO:0000313" key="1">
    <source>
        <dbReference type="EMBL" id="QJD88352.1"/>
    </source>
</evidence>
<dbReference type="KEGG" id="cheb:HH215_26120"/>
<protein>
    <recommendedName>
        <fullName evidence="3">SEC-C motif-containing protein</fullName>
    </recommendedName>
</protein>